<reference evidence="3" key="1">
    <citation type="submission" date="2016-03" db="EMBL/GenBank/DDBJ databases">
        <title>Mechanisms controlling the formation of the plant cell surface in tip-growing cells are functionally conserved among land plants.</title>
        <authorList>
            <person name="Honkanen S."/>
            <person name="Jones V.A."/>
            <person name="Morieri G."/>
            <person name="Champion C."/>
            <person name="Hetherington A.J."/>
            <person name="Kelly S."/>
            <person name="Saint-Marcoux D."/>
            <person name="Proust H."/>
            <person name="Prescott H."/>
            <person name="Dolan L."/>
        </authorList>
    </citation>
    <scope>NUCLEOTIDE SEQUENCE [LARGE SCALE GENOMIC DNA]</scope>
    <source>
        <tissue evidence="3">Whole gametophyte</tissue>
    </source>
</reference>
<feature type="chain" id="PRO_5008051749" evidence="2">
    <location>
        <begin position="17"/>
        <end position="212"/>
    </location>
</feature>
<dbReference type="AlphaFoldDB" id="A0A176VF97"/>
<name>A0A176VF97_MARPO</name>
<keyword evidence="2" id="KW-0732">Signal</keyword>
<accession>A0A176VF97</accession>
<proteinExistence type="predicted"/>
<keyword evidence="4" id="KW-1185">Reference proteome</keyword>
<feature type="region of interest" description="Disordered" evidence="1">
    <location>
        <begin position="47"/>
        <end position="85"/>
    </location>
</feature>
<evidence type="ECO:0000313" key="3">
    <source>
        <dbReference type="EMBL" id="OAE19267.1"/>
    </source>
</evidence>
<evidence type="ECO:0000256" key="2">
    <source>
        <dbReference type="SAM" id="SignalP"/>
    </source>
</evidence>
<feature type="signal peptide" evidence="2">
    <location>
        <begin position="1"/>
        <end position="16"/>
    </location>
</feature>
<comment type="caution">
    <text evidence="3">The sequence shown here is derived from an EMBL/GenBank/DDBJ whole genome shotgun (WGS) entry which is preliminary data.</text>
</comment>
<dbReference type="Proteomes" id="UP000077202">
    <property type="component" value="Unassembled WGS sequence"/>
</dbReference>
<evidence type="ECO:0000313" key="4">
    <source>
        <dbReference type="Proteomes" id="UP000077202"/>
    </source>
</evidence>
<sequence>MLVILVLCCLQLGACAVGQEDTTFGEISRIETLDETLQDPDFDARAESAGKEHGSINIESGLPPASSVEAHMGQQQAHGGPRSQRELQQFKLQDQAVDTSLTNRHEPLHRFQEESVHSRGLSRTLLQDSFGSVTFSSKISSDREVHNSAPVAFVLRPNMRIAVHMLGRIKELASGKFKALKLLGTISAPGVVLAAFSSLKTSSLRSGELEGC</sequence>
<protein>
    <submittedName>
        <fullName evidence="3">Uncharacterized protein</fullName>
    </submittedName>
</protein>
<dbReference type="EMBL" id="LVLJ01003906">
    <property type="protein sequence ID" value="OAE19267.1"/>
    <property type="molecule type" value="Genomic_DNA"/>
</dbReference>
<organism evidence="3 4">
    <name type="scientific">Marchantia polymorpha subsp. ruderalis</name>
    <dbReference type="NCBI Taxonomy" id="1480154"/>
    <lineage>
        <taxon>Eukaryota</taxon>
        <taxon>Viridiplantae</taxon>
        <taxon>Streptophyta</taxon>
        <taxon>Embryophyta</taxon>
        <taxon>Marchantiophyta</taxon>
        <taxon>Marchantiopsida</taxon>
        <taxon>Marchantiidae</taxon>
        <taxon>Marchantiales</taxon>
        <taxon>Marchantiaceae</taxon>
        <taxon>Marchantia</taxon>
    </lineage>
</organism>
<gene>
    <name evidence="3" type="ORF">AXG93_3507s1390</name>
</gene>
<evidence type="ECO:0000256" key="1">
    <source>
        <dbReference type="SAM" id="MobiDB-lite"/>
    </source>
</evidence>